<dbReference type="Pfam" id="PF02771">
    <property type="entry name" value="Acyl-CoA_dh_N"/>
    <property type="match status" value="1"/>
</dbReference>
<reference evidence="8" key="1">
    <citation type="submission" date="2018-05" db="EMBL/GenBank/DDBJ databases">
        <authorList>
            <person name="Lanie J.A."/>
            <person name="Ng W.-L."/>
            <person name="Kazmierczak K.M."/>
            <person name="Andrzejewski T.M."/>
            <person name="Davidsen T.M."/>
            <person name="Wayne K.J."/>
            <person name="Tettelin H."/>
            <person name="Glass J.I."/>
            <person name="Rusch D."/>
            <person name="Podicherti R."/>
            <person name="Tsui H.-C.T."/>
            <person name="Winkler M.E."/>
        </authorList>
    </citation>
    <scope>NUCLEOTIDE SEQUENCE</scope>
</reference>
<evidence type="ECO:0000256" key="2">
    <source>
        <dbReference type="ARBA" id="ARBA00009347"/>
    </source>
</evidence>
<feature type="non-terminal residue" evidence="8">
    <location>
        <position position="302"/>
    </location>
</feature>
<gene>
    <name evidence="8" type="ORF">METZ01_LOCUS14771</name>
</gene>
<dbReference type="InterPro" id="IPR013786">
    <property type="entry name" value="AcylCoA_DH/ox_N"/>
</dbReference>
<dbReference type="Gene3D" id="1.10.540.10">
    <property type="entry name" value="Acyl-CoA dehydrogenase/oxidase, N-terminal domain"/>
    <property type="match status" value="1"/>
</dbReference>
<organism evidence="8">
    <name type="scientific">marine metagenome</name>
    <dbReference type="NCBI Taxonomy" id="408172"/>
    <lineage>
        <taxon>unclassified sequences</taxon>
        <taxon>metagenomes</taxon>
        <taxon>ecological metagenomes</taxon>
    </lineage>
</organism>
<dbReference type="InterPro" id="IPR037069">
    <property type="entry name" value="AcylCoA_DH/ox_N_sf"/>
</dbReference>
<keyword evidence="3" id="KW-0285">Flavoprotein</keyword>
<dbReference type="InterPro" id="IPR036250">
    <property type="entry name" value="AcylCo_DH-like_C"/>
</dbReference>
<evidence type="ECO:0000256" key="4">
    <source>
        <dbReference type="ARBA" id="ARBA00022827"/>
    </source>
</evidence>
<dbReference type="PANTHER" id="PTHR43884:SF20">
    <property type="entry name" value="ACYL-COA DEHYDROGENASE FADE28"/>
    <property type="match status" value="1"/>
</dbReference>
<evidence type="ECO:0000256" key="5">
    <source>
        <dbReference type="ARBA" id="ARBA00023002"/>
    </source>
</evidence>
<evidence type="ECO:0000313" key="8">
    <source>
        <dbReference type="EMBL" id="SUZ61917.1"/>
    </source>
</evidence>
<keyword evidence="4" id="KW-0274">FAD</keyword>
<evidence type="ECO:0000256" key="3">
    <source>
        <dbReference type="ARBA" id="ARBA00022630"/>
    </source>
</evidence>
<sequence>MDFELDDDQRELQRTVREVLDNECPPAYVRRIVDEGHDPADLWSTLTDLDWPALTLDPEVGGLGMTWVEQAVVLEELGYASAPGPFLATTTQFVPAIRETGSDDERSRFLGPVARGEGTGTLAIDEGSGTWDPADVAATATAEGSGWVLAGTKEFVVDGDTADEVAVALRIDGELRLAVVPGGDLDTEPLDPIDPTTRHARIHLDGVRIDDDRLLGAGDSSVALRRALEEASTAVALTTVGACQRILDLDLGHVKERHQFGVPIGSFQAVKHKLADMYRDVERARALGYFAALCLTEDDPRR</sequence>
<dbReference type="EMBL" id="UINC01000835">
    <property type="protein sequence ID" value="SUZ61917.1"/>
    <property type="molecule type" value="Genomic_DNA"/>
</dbReference>
<dbReference type="SUPFAM" id="SSF47203">
    <property type="entry name" value="Acyl-CoA dehydrogenase C-terminal domain-like"/>
    <property type="match status" value="1"/>
</dbReference>
<feature type="domain" description="Acyl-CoA dehydrogenase/oxidase N-terminal" evidence="7">
    <location>
        <begin position="7"/>
        <end position="117"/>
    </location>
</feature>
<dbReference type="GO" id="GO:0050660">
    <property type="term" value="F:flavin adenine dinucleotide binding"/>
    <property type="evidence" value="ECO:0007669"/>
    <property type="project" value="InterPro"/>
</dbReference>
<dbReference type="GO" id="GO:0003995">
    <property type="term" value="F:acyl-CoA dehydrogenase activity"/>
    <property type="evidence" value="ECO:0007669"/>
    <property type="project" value="TreeGrafter"/>
</dbReference>
<name>A0A381P673_9ZZZZ</name>
<proteinExistence type="inferred from homology"/>
<comment type="similarity">
    <text evidence="2">Belongs to the acyl-CoA dehydrogenase family.</text>
</comment>
<keyword evidence="5" id="KW-0560">Oxidoreductase</keyword>
<dbReference type="AlphaFoldDB" id="A0A381P673"/>
<dbReference type="SUPFAM" id="SSF56645">
    <property type="entry name" value="Acyl-CoA dehydrogenase NM domain-like"/>
    <property type="match status" value="1"/>
</dbReference>
<dbReference type="InterPro" id="IPR009100">
    <property type="entry name" value="AcylCoA_DH/oxidase_NM_dom_sf"/>
</dbReference>
<dbReference type="InterPro" id="IPR046373">
    <property type="entry name" value="Acyl-CoA_Oxase/DH_mid-dom_sf"/>
</dbReference>
<dbReference type="Gene3D" id="1.20.140.10">
    <property type="entry name" value="Butyryl-CoA Dehydrogenase, subunit A, domain 3"/>
    <property type="match status" value="1"/>
</dbReference>
<dbReference type="Gene3D" id="2.40.110.10">
    <property type="entry name" value="Butyryl-CoA Dehydrogenase, subunit A, domain 2"/>
    <property type="match status" value="1"/>
</dbReference>
<dbReference type="PANTHER" id="PTHR43884">
    <property type="entry name" value="ACYL-COA DEHYDROGENASE"/>
    <property type="match status" value="1"/>
</dbReference>
<feature type="non-terminal residue" evidence="8">
    <location>
        <position position="1"/>
    </location>
</feature>
<evidence type="ECO:0008006" key="9">
    <source>
        <dbReference type="Google" id="ProtNLM"/>
    </source>
</evidence>
<evidence type="ECO:0000256" key="1">
    <source>
        <dbReference type="ARBA" id="ARBA00001974"/>
    </source>
</evidence>
<comment type="cofactor">
    <cofactor evidence="1">
        <name>FAD</name>
        <dbReference type="ChEBI" id="CHEBI:57692"/>
    </cofactor>
</comment>
<protein>
    <recommendedName>
        <fullName evidence="9">Acyl-CoA dehydrogenase/oxidase N-terminal domain-containing protein</fullName>
    </recommendedName>
</protein>
<feature type="domain" description="Acyl-CoA dehydrogenase/oxidase C-terminal" evidence="6">
    <location>
        <begin position="226"/>
        <end position="300"/>
    </location>
</feature>
<dbReference type="InterPro" id="IPR009075">
    <property type="entry name" value="AcylCo_DH/oxidase_C"/>
</dbReference>
<evidence type="ECO:0000259" key="7">
    <source>
        <dbReference type="Pfam" id="PF02771"/>
    </source>
</evidence>
<evidence type="ECO:0000259" key="6">
    <source>
        <dbReference type="Pfam" id="PF00441"/>
    </source>
</evidence>
<accession>A0A381P673</accession>
<dbReference type="Pfam" id="PF00441">
    <property type="entry name" value="Acyl-CoA_dh_1"/>
    <property type="match status" value="1"/>
</dbReference>